<dbReference type="OrthoDB" id="1903376at2"/>
<keyword evidence="1" id="KW-0472">Membrane</keyword>
<evidence type="ECO:0000256" key="1">
    <source>
        <dbReference type="SAM" id="Phobius"/>
    </source>
</evidence>
<dbReference type="EMBL" id="CP022983">
    <property type="protein sequence ID" value="ASV68988.1"/>
    <property type="molecule type" value="Genomic_DNA"/>
</dbReference>
<evidence type="ECO:0008006" key="4">
    <source>
        <dbReference type="Google" id="ProtNLM"/>
    </source>
</evidence>
<protein>
    <recommendedName>
        <fullName evidence="4">DUF1189 domain-containing protein</fullName>
    </recommendedName>
</protein>
<dbReference type="Proteomes" id="UP000215137">
    <property type="component" value="Chromosome"/>
</dbReference>
<keyword evidence="3" id="KW-1185">Reference proteome</keyword>
<evidence type="ECO:0000313" key="3">
    <source>
        <dbReference type="Proteomes" id="UP000215137"/>
    </source>
</evidence>
<sequence length="258" mass="29112">MNIFKQFIRSIYSPKDIATFRQQGIGKTIGYVFFLTFLSIIPTIFFLSTSVFNGVQSMESTIMDDLPEFEIANGTLQANETAPITVENDGVTIIFDSNNIVKKDEILQTNDTIAILQDELVFISGNNQQSYSYSMLGDINIDKSTVIELIQTADSWLIILISIFAIVLYLFSVAMRLIEISIIALIGIMIVRIVQKTLPYRYMWRIAAYSITLSTVFFIIMDTLQTVVPNGALINWLISIIILMLAIKEIPHQKKGNT</sequence>
<dbReference type="Pfam" id="PF06691">
    <property type="entry name" value="DUF1189"/>
    <property type="match status" value="1"/>
</dbReference>
<feature type="transmembrane region" description="Helical" evidence="1">
    <location>
        <begin position="153"/>
        <end position="171"/>
    </location>
</feature>
<keyword evidence="1" id="KW-0812">Transmembrane</keyword>
<dbReference type="RefSeq" id="WP_095372553.1">
    <property type="nucleotide sequence ID" value="NZ_CP022983.1"/>
</dbReference>
<feature type="transmembrane region" description="Helical" evidence="1">
    <location>
        <begin position="202"/>
        <end position="221"/>
    </location>
</feature>
<gene>
    <name evidence="2" type="ORF">CKF48_17800</name>
</gene>
<feature type="transmembrane region" description="Helical" evidence="1">
    <location>
        <begin position="29"/>
        <end position="52"/>
    </location>
</feature>
<organism evidence="2 3">
    <name type="scientific">Cytobacillus kochii</name>
    <dbReference type="NCBI Taxonomy" id="859143"/>
    <lineage>
        <taxon>Bacteria</taxon>
        <taxon>Bacillati</taxon>
        <taxon>Bacillota</taxon>
        <taxon>Bacilli</taxon>
        <taxon>Bacillales</taxon>
        <taxon>Bacillaceae</taxon>
        <taxon>Cytobacillus</taxon>
    </lineage>
</organism>
<dbReference type="InterPro" id="IPR009574">
    <property type="entry name" value="DUF1189"/>
</dbReference>
<evidence type="ECO:0000313" key="2">
    <source>
        <dbReference type="EMBL" id="ASV68988.1"/>
    </source>
</evidence>
<dbReference type="KEGG" id="bko:CKF48_17800"/>
<keyword evidence="1" id="KW-1133">Transmembrane helix</keyword>
<name>A0A248TL89_9BACI</name>
<dbReference type="AlphaFoldDB" id="A0A248TL89"/>
<accession>A0A248TL89</accession>
<feature type="transmembrane region" description="Helical" evidence="1">
    <location>
        <begin position="227"/>
        <end position="247"/>
    </location>
</feature>
<reference evidence="2 3" key="1">
    <citation type="submission" date="2017-08" db="EMBL/GenBank/DDBJ databases">
        <title>Complete Genome Sequence of Bacillus kochii Oregon-R-modENCODE STRAIN BDGP4, isolated from Drosophila melanogaster gut.</title>
        <authorList>
            <person name="Wan K.H."/>
            <person name="Yu C."/>
            <person name="Park S."/>
            <person name="Hammonds A.S."/>
            <person name="Booth B.W."/>
            <person name="Celniker S.E."/>
        </authorList>
    </citation>
    <scope>NUCLEOTIDE SEQUENCE [LARGE SCALE GENOMIC DNA]</scope>
    <source>
        <strain evidence="2 3">BDGP4</strain>
    </source>
</reference>
<proteinExistence type="predicted"/>